<comment type="caution">
    <text evidence="2">The sequence shown here is derived from an EMBL/GenBank/DDBJ whole genome shotgun (WGS) entry which is preliminary data.</text>
</comment>
<proteinExistence type="predicted"/>
<evidence type="ECO:0000256" key="1">
    <source>
        <dbReference type="SAM" id="MobiDB-lite"/>
    </source>
</evidence>
<gene>
    <name evidence="2" type="ORF">GCM10010451_06860</name>
</gene>
<sequence>MTRTRRTAPAAGAAPHVHRGAPAGPPPPIASGAGDRFALAGAKCERRLPARLGPAPEVSPLPRAATRRPAGSHVSTRGPKRPTLCRARPTARSWCDVSVAAAAAHPPAAGAQELYERHVSTRRRHL</sequence>
<dbReference type="EMBL" id="BAAAUH010000003">
    <property type="protein sequence ID" value="GAA3161485.1"/>
    <property type="molecule type" value="Genomic_DNA"/>
</dbReference>
<feature type="region of interest" description="Disordered" evidence="1">
    <location>
        <begin position="48"/>
        <end position="89"/>
    </location>
</feature>
<feature type="region of interest" description="Disordered" evidence="1">
    <location>
        <begin position="1"/>
        <end position="36"/>
    </location>
</feature>
<reference evidence="3" key="1">
    <citation type="journal article" date="2019" name="Int. J. Syst. Evol. Microbiol.">
        <title>The Global Catalogue of Microorganisms (GCM) 10K type strain sequencing project: providing services to taxonomists for standard genome sequencing and annotation.</title>
        <authorList>
            <consortium name="The Broad Institute Genomics Platform"/>
            <consortium name="The Broad Institute Genome Sequencing Center for Infectious Disease"/>
            <person name="Wu L."/>
            <person name="Ma J."/>
        </authorList>
    </citation>
    <scope>NUCLEOTIDE SEQUENCE [LARGE SCALE GENOMIC DNA]</scope>
    <source>
        <strain evidence="3">JCM 9095</strain>
    </source>
</reference>
<dbReference type="Proteomes" id="UP001501866">
    <property type="component" value="Unassembled WGS sequence"/>
</dbReference>
<name>A0ABP6NYD5_9ACTN</name>
<evidence type="ECO:0000313" key="3">
    <source>
        <dbReference type="Proteomes" id="UP001501866"/>
    </source>
</evidence>
<feature type="region of interest" description="Disordered" evidence="1">
    <location>
        <begin position="106"/>
        <end position="126"/>
    </location>
</feature>
<organism evidence="2 3">
    <name type="scientific">Streptomyces virens</name>
    <dbReference type="NCBI Taxonomy" id="285572"/>
    <lineage>
        <taxon>Bacteria</taxon>
        <taxon>Bacillati</taxon>
        <taxon>Actinomycetota</taxon>
        <taxon>Actinomycetes</taxon>
        <taxon>Kitasatosporales</taxon>
        <taxon>Streptomycetaceae</taxon>
        <taxon>Streptomyces</taxon>
    </lineage>
</organism>
<evidence type="ECO:0000313" key="2">
    <source>
        <dbReference type="EMBL" id="GAA3161485.1"/>
    </source>
</evidence>
<protein>
    <submittedName>
        <fullName evidence="2">Uncharacterized protein</fullName>
    </submittedName>
</protein>
<keyword evidence="3" id="KW-1185">Reference proteome</keyword>
<accession>A0ABP6NYD5</accession>